<sequence length="209" mass="23221">MSAVLEFGRPPEKPILRGIDHFWTEIRKIAAANEGCFTVVEIWNTTNRTDRSTVKDYVHRLVKAGFAEETGEVRDLANGKSLTPVYRLLRSPKKTPRLNRDGSLALQGAGQQAMWNVLRGPESRAGIRAADLALCASTDIVPVTQQTASSYLKRLGAVGIVDQLRRGVWRLNPKHNSGPLPPRILRTRIVYDQNRKAAFAPILAEEDGQ</sequence>
<evidence type="ECO:0000313" key="2">
    <source>
        <dbReference type="Proteomes" id="UP000281094"/>
    </source>
</evidence>
<dbReference type="Proteomes" id="UP000281094">
    <property type="component" value="Unassembled WGS sequence"/>
</dbReference>
<keyword evidence="2" id="KW-1185">Reference proteome</keyword>
<proteinExistence type="predicted"/>
<evidence type="ECO:0000313" key="1">
    <source>
        <dbReference type="EMBL" id="RLQ88887.1"/>
    </source>
</evidence>
<gene>
    <name evidence="1" type="ORF">D8780_12290</name>
</gene>
<dbReference type="AlphaFoldDB" id="A0A3L7JDP0"/>
<dbReference type="EMBL" id="RCWN01000001">
    <property type="protein sequence ID" value="RLQ88887.1"/>
    <property type="molecule type" value="Genomic_DNA"/>
</dbReference>
<protein>
    <submittedName>
        <fullName evidence="1">Uncharacterized protein</fullName>
    </submittedName>
</protein>
<reference evidence="1 2" key="1">
    <citation type="submission" date="2018-10" db="EMBL/GenBank/DDBJ databases">
        <title>Notoacmeibacter sp. M2BS9Y-3-1, whole genome shotgun sequence.</title>
        <authorList>
            <person name="Tuo L."/>
        </authorList>
    </citation>
    <scope>NUCLEOTIDE SEQUENCE [LARGE SCALE GENOMIC DNA]</scope>
    <source>
        <strain evidence="1 2">M2BS9Y-3-1</strain>
    </source>
</reference>
<comment type="caution">
    <text evidence="1">The sequence shown here is derived from an EMBL/GenBank/DDBJ whole genome shotgun (WGS) entry which is preliminary data.</text>
</comment>
<organism evidence="1 2">
    <name type="scientific">Notoacmeibacter ruber</name>
    <dbReference type="NCBI Taxonomy" id="2670375"/>
    <lineage>
        <taxon>Bacteria</taxon>
        <taxon>Pseudomonadati</taxon>
        <taxon>Pseudomonadota</taxon>
        <taxon>Alphaproteobacteria</taxon>
        <taxon>Hyphomicrobiales</taxon>
        <taxon>Notoacmeibacteraceae</taxon>
        <taxon>Notoacmeibacter</taxon>
    </lineage>
</organism>
<dbReference type="RefSeq" id="WP_121645855.1">
    <property type="nucleotide sequence ID" value="NZ_RCWN01000001.1"/>
</dbReference>
<accession>A0A3L7JDP0</accession>
<name>A0A3L7JDP0_9HYPH</name>